<keyword evidence="13" id="KW-1185">Reference proteome</keyword>
<accession>A0A1V3NBN3</accession>
<dbReference type="GO" id="GO:0009236">
    <property type="term" value="P:cobalamin biosynthetic process"/>
    <property type="evidence" value="ECO:0007669"/>
    <property type="project" value="UniProtKB-UniRule"/>
</dbReference>
<dbReference type="InterPro" id="IPR002586">
    <property type="entry name" value="CobQ/CobB/MinD/ParA_Nub-bd_dom"/>
</dbReference>
<comment type="cofactor">
    <cofactor evidence="1 9">
        <name>Mg(2+)</name>
        <dbReference type="ChEBI" id="CHEBI:18420"/>
    </cofactor>
</comment>
<dbReference type="CDD" id="cd03130">
    <property type="entry name" value="GATase1_CobB"/>
    <property type="match status" value="1"/>
</dbReference>
<proteinExistence type="inferred from homology"/>
<evidence type="ECO:0000256" key="2">
    <source>
        <dbReference type="ARBA" id="ARBA00006205"/>
    </source>
</evidence>
<comment type="miscellaneous">
    <text evidence="9">The a and c carboxylates of cobyrinate are activated for nucleophilic attack via formation of a phosphorylated intermediate by ATP. CbiA catalyzes first the amidation of the c-carboxylate, and then that of the a-carboxylate.</text>
</comment>
<feature type="active site" description="Nucleophile" evidence="9">
    <location>
        <position position="329"/>
    </location>
</feature>
<dbReference type="InterPro" id="IPR027417">
    <property type="entry name" value="P-loop_NTPase"/>
</dbReference>
<dbReference type="RefSeq" id="WP_077279965.1">
    <property type="nucleotide sequence ID" value="NZ_MVBK01000100.1"/>
</dbReference>
<keyword evidence="4 9" id="KW-0436">Ligase</keyword>
<evidence type="ECO:0000256" key="8">
    <source>
        <dbReference type="ARBA" id="ARBA00022962"/>
    </source>
</evidence>
<dbReference type="PROSITE" id="PS51274">
    <property type="entry name" value="GATASE_COBBQ"/>
    <property type="match status" value="1"/>
</dbReference>
<feature type="domain" description="CobQ/CobB/MinD/ParA nucleotide binding" evidence="10">
    <location>
        <begin position="13"/>
        <end position="188"/>
    </location>
</feature>
<dbReference type="InterPro" id="IPR011698">
    <property type="entry name" value="GATase_3"/>
</dbReference>
<comment type="catalytic activity">
    <reaction evidence="9">
        <text>cob(II)yrinate + 2 L-glutamine + 2 ATP + 2 H2O = cob(II)yrinate a,c diamide + 2 L-glutamate + 2 ADP + 2 phosphate + 2 H(+)</text>
        <dbReference type="Rhea" id="RHEA:26289"/>
        <dbReference type="ChEBI" id="CHEBI:15377"/>
        <dbReference type="ChEBI" id="CHEBI:15378"/>
        <dbReference type="ChEBI" id="CHEBI:29985"/>
        <dbReference type="ChEBI" id="CHEBI:30616"/>
        <dbReference type="ChEBI" id="CHEBI:43474"/>
        <dbReference type="ChEBI" id="CHEBI:58359"/>
        <dbReference type="ChEBI" id="CHEBI:58537"/>
        <dbReference type="ChEBI" id="CHEBI:58894"/>
        <dbReference type="ChEBI" id="CHEBI:456216"/>
        <dbReference type="EC" id="6.3.5.11"/>
    </reaction>
</comment>
<dbReference type="EMBL" id="MVBK01000100">
    <property type="protein sequence ID" value="OOG22497.1"/>
    <property type="molecule type" value="Genomic_DNA"/>
</dbReference>
<dbReference type="CDD" id="cd05388">
    <property type="entry name" value="CobB_N"/>
    <property type="match status" value="1"/>
</dbReference>
<protein>
    <recommendedName>
        <fullName evidence="9">Cobyrinate a,c-diamide synthase</fullName>
        <ecNumber evidence="9">6.3.5.11</ecNumber>
    </recommendedName>
    <alternativeName>
        <fullName evidence="9">Cobyrinic acid a,c-diamide synthetase</fullName>
    </alternativeName>
</protein>
<evidence type="ECO:0000259" key="10">
    <source>
        <dbReference type="Pfam" id="PF01656"/>
    </source>
</evidence>
<evidence type="ECO:0000256" key="6">
    <source>
        <dbReference type="ARBA" id="ARBA00022840"/>
    </source>
</evidence>
<dbReference type="NCBIfam" id="NF002204">
    <property type="entry name" value="PRK01077.1"/>
    <property type="match status" value="1"/>
</dbReference>
<dbReference type="SUPFAM" id="SSF52540">
    <property type="entry name" value="P-loop containing nucleoside triphosphate hydrolases"/>
    <property type="match status" value="1"/>
</dbReference>
<dbReference type="UniPathway" id="UPA00148">
    <property type="reaction ID" value="UER00231"/>
</dbReference>
<evidence type="ECO:0000256" key="1">
    <source>
        <dbReference type="ARBA" id="ARBA00001946"/>
    </source>
</evidence>
<dbReference type="SUPFAM" id="SSF52317">
    <property type="entry name" value="Class I glutamine amidotransferase-like"/>
    <property type="match status" value="1"/>
</dbReference>
<evidence type="ECO:0000313" key="13">
    <source>
        <dbReference type="Proteomes" id="UP000189462"/>
    </source>
</evidence>
<keyword evidence="3 9" id="KW-0169">Cobalamin biosynthesis</keyword>
<dbReference type="Pfam" id="PF01656">
    <property type="entry name" value="CbiA"/>
    <property type="match status" value="1"/>
</dbReference>
<name>A0A1V3NBN3_9GAMM</name>
<comment type="function">
    <text evidence="9">Catalyzes the ATP-dependent amidation of the two carboxylate groups at positions a and c of cobyrinate, using either L-glutamine or ammonia as the nitrogen source.</text>
</comment>
<dbReference type="EC" id="6.3.5.11" evidence="9"/>
<dbReference type="PANTHER" id="PTHR43873">
    <property type="entry name" value="COBYRINATE A,C-DIAMIDE SYNTHASE"/>
    <property type="match status" value="1"/>
</dbReference>
<dbReference type="AlphaFoldDB" id="A0A1V3NBN3"/>
<dbReference type="Proteomes" id="UP000189462">
    <property type="component" value="Unassembled WGS sequence"/>
</dbReference>
<dbReference type="Gene3D" id="3.40.50.300">
    <property type="entry name" value="P-loop containing nucleotide triphosphate hydrolases"/>
    <property type="match status" value="2"/>
</dbReference>
<reference evidence="12 13" key="1">
    <citation type="submission" date="2017-02" db="EMBL/GenBank/DDBJ databases">
        <title>Genomic diversity within the haloalkaliphilic genus Thioalkalivibrio.</title>
        <authorList>
            <person name="Ahn A.-C."/>
            <person name="Meier-Kolthoff J."/>
            <person name="Overmars L."/>
            <person name="Richter M."/>
            <person name="Woyke T."/>
            <person name="Sorokin D.Y."/>
            <person name="Muyzer G."/>
        </authorList>
    </citation>
    <scope>NUCLEOTIDE SEQUENCE [LARGE SCALE GENOMIC DNA]</scope>
    <source>
        <strain evidence="12 13">ALJD</strain>
    </source>
</reference>
<comment type="domain">
    <text evidence="9">Comprises of two domains. The C-terminal domain contains the binding site for glutamine and catalyzes the hydrolysis of this substrate to glutamate and ammonia. The N-terminal domain is anticipated to bind ATP and cobyrinate and catalyzes the ultimate synthesis of the diamide product. The ammonia produced via the glutaminase domain is probably translocated to the adjacent domain via a molecular tunnel, where it reacts with an activated intermediate.</text>
</comment>
<sequence>MTRLLISAAHKSSGKTTVSTGLCAALRERGYRVRPFKKGPDYIDPLWLGHAAGQPCVNLDFHTQQHAEILETVARYEQGADIALIEGNKGLFDGVDLEGSNSNAALAKLLETPVVLVVDCRGMTRGIAPLLLGYQAFDPELRIAGVILNRVGGARHESKLRAVIERYTDVAVLGALRDDPSLQIVERHLGLIPSNEHDAADRQIARLAEAVAEQVDLDRLVEAGAVASPPPAGATVTRMAHSGPRLRIAVARDAAFAFYYQTDLEALESAGAELRFFDTLKDSRLPEADALFIGGGFPESYLEALEANAAMREAIREAIEGGMPAYAECGGLMYLSRSIGWKERRHRMVGVIPGDITMHPRPQGRGYVFLEATAKHPWPGAVSDQETEAPALPAHEFHYSALEPMDPEPVYAYRVLRGHGVDGHHDGIVYRNLLASYSHLRHTRSNPWVTRFIAFVRAHINARAAGPGHSTAP</sequence>
<evidence type="ECO:0000256" key="4">
    <source>
        <dbReference type="ARBA" id="ARBA00022598"/>
    </source>
</evidence>
<dbReference type="PANTHER" id="PTHR43873:SF1">
    <property type="entry name" value="COBYRINATE A,C-DIAMIDE SYNTHASE"/>
    <property type="match status" value="1"/>
</dbReference>
<dbReference type="HAMAP" id="MF_00027">
    <property type="entry name" value="CobB_CbiA"/>
    <property type="match status" value="1"/>
</dbReference>
<dbReference type="Gene3D" id="3.40.50.880">
    <property type="match status" value="1"/>
</dbReference>
<evidence type="ECO:0000256" key="5">
    <source>
        <dbReference type="ARBA" id="ARBA00022741"/>
    </source>
</evidence>
<organism evidence="12 13">
    <name type="scientific">Thioalkalivibrio denitrificans</name>
    <dbReference type="NCBI Taxonomy" id="108003"/>
    <lineage>
        <taxon>Bacteria</taxon>
        <taxon>Pseudomonadati</taxon>
        <taxon>Pseudomonadota</taxon>
        <taxon>Gammaproteobacteria</taxon>
        <taxon>Chromatiales</taxon>
        <taxon>Ectothiorhodospiraceae</taxon>
        <taxon>Thioalkalivibrio</taxon>
    </lineage>
</organism>
<comment type="similarity">
    <text evidence="9">Belongs to the CobB/CbiA family.</text>
</comment>
<evidence type="ECO:0000256" key="9">
    <source>
        <dbReference type="HAMAP-Rule" id="MF_00027"/>
    </source>
</evidence>
<evidence type="ECO:0000256" key="3">
    <source>
        <dbReference type="ARBA" id="ARBA00022573"/>
    </source>
</evidence>
<dbReference type="NCBIfam" id="TIGR00379">
    <property type="entry name" value="cobB"/>
    <property type="match status" value="1"/>
</dbReference>
<dbReference type="InterPro" id="IPR004484">
    <property type="entry name" value="CbiA/CobB_synth"/>
</dbReference>
<keyword evidence="8 9" id="KW-0315">Glutamine amidotransferase</keyword>
<keyword evidence="6 9" id="KW-0067">ATP-binding</keyword>
<dbReference type="STRING" id="108003.B1C78_14860"/>
<comment type="similarity">
    <text evidence="2">Belongs to the CobB/CobQ family. CobQ subfamily.</text>
</comment>
<dbReference type="Pfam" id="PF07685">
    <property type="entry name" value="GATase_3"/>
    <property type="match status" value="1"/>
</dbReference>
<comment type="caution">
    <text evidence="12">The sequence shown here is derived from an EMBL/GenBank/DDBJ whole genome shotgun (WGS) entry which is preliminary data.</text>
</comment>
<keyword evidence="7 9" id="KW-0460">Magnesium</keyword>
<gene>
    <name evidence="9" type="primary">cbiA</name>
    <name evidence="12" type="ORF">B1C78_14860</name>
</gene>
<keyword evidence="5 9" id="KW-0547">Nucleotide-binding</keyword>
<comment type="pathway">
    <text evidence="9">Cofactor biosynthesis; adenosylcobalamin biosynthesis; cob(II)yrinate a,c-diamide from sirohydrochlorin (anaerobic route): step 10/10.</text>
</comment>
<dbReference type="GO" id="GO:0005524">
    <property type="term" value="F:ATP binding"/>
    <property type="evidence" value="ECO:0007669"/>
    <property type="project" value="UniProtKB-UniRule"/>
</dbReference>
<feature type="domain" description="CobB/CobQ-like glutamine amidotransferase" evidence="11">
    <location>
        <begin position="247"/>
        <end position="442"/>
    </location>
</feature>
<evidence type="ECO:0000313" key="12">
    <source>
        <dbReference type="EMBL" id="OOG22497.1"/>
    </source>
</evidence>
<feature type="site" description="Increases nucleophilicity of active site Cys" evidence="9">
    <location>
        <position position="439"/>
    </location>
</feature>
<dbReference type="GO" id="GO:0042242">
    <property type="term" value="F:cobyrinic acid a,c-diamide synthase activity"/>
    <property type="evidence" value="ECO:0007669"/>
    <property type="project" value="UniProtKB-UniRule"/>
</dbReference>
<dbReference type="OrthoDB" id="9764035at2"/>
<evidence type="ECO:0000256" key="7">
    <source>
        <dbReference type="ARBA" id="ARBA00022842"/>
    </source>
</evidence>
<evidence type="ECO:0000259" key="11">
    <source>
        <dbReference type="Pfam" id="PF07685"/>
    </source>
</evidence>
<dbReference type="InterPro" id="IPR029062">
    <property type="entry name" value="Class_I_gatase-like"/>
</dbReference>